<name>L1IVP5_GUITC</name>
<feature type="compositionally biased region" description="Basic and acidic residues" evidence="1">
    <location>
        <begin position="336"/>
        <end position="355"/>
    </location>
</feature>
<dbReference type="EnsemblProtists" id="EKX40318">
    <property type="protein sequence ID" value="EKX40318"/>
    <property type="gene ID" value="GUITHDRAFT_113557"/>
</dbReference>
<sequence length="445" mass="48073">MGAQGSKGSTKPSSAVHLRGKKDLAGVGVIFRKNHEGFLIVKDLVGGSAADQSGLIEPGDMLTQVDDIKVAKASIAEISSLVLGEPGQQVKLKFVRMVGKSKKKYKVTHIHLDCLQDQDLSKGASVEESHARDVLDADGNVVGPGLIQRAKAAKEQDVFGVERIDASHPAWPGNNLKRNVVAQGNLNTEAQVTKSPGEKKKKKSTKTAEKEKEKEAERSMPSSIPSSSDMYMKSEEMTKSQTREQKKQVVEANKDSGSLSQEQEVSNLFDSFMDPFFVAAAAAEDHSPASVLHPLPATKEDDDVPEAVVTVEDAEEADTPDWEGIAQSRVLVFEAKSREQKAEKPKKVDLEKEWAKTAAKQSSDPPPSVKACAGSELSTSSLTSLQQTVEPPVKEEKKPLKPVVKKTSPRASDAPKKMGGKGDLAALMAARKKQMDEADDDGYYF</sequence>
<feature type="compositionally biased region" description="Low complexity" evidence="1">
    <location>
        <begin position="377"/>
        <end position="391"/>
    </location>
</feature>
<feature type="compositionally biased region" description="Basic and acidic residues" evidence="1">
    <location>
        <begin position="232"/>
        <end position="254"/>
    </location>
</feature>
<reference evidence="5" key="2">
    <citation type="submission" date="2012-11" db="EMBL/GenBank/DDBJ databases">
        <authorList>
            <person name="Kuo A."/>
            <person name="Curtis B.A."/>
            <person name="Tanifuji G."/>
            <person name="Burki F."/>
            <person name="Gruber A."/>
            <person name="Irimia M."/>
            <person name="Maruyama S."/>
            <person name="Arias M.C."/>
            <person name="Ball S.G."/>
            <person name="Gile G.H."/>
            <person name="Hirakawa Y."/>
            <person name="Hopkins J.F."/>
            <person name="Rensing S.A."/>
            <person name="Schmutz J."/>
            <person name="Symeonidi A."/>
            <person name="Elias M."/>
            <person name="Eveleigh R.J."/>
            <person name="Herman E.K."/>
            <person name="Klute M.J."/>
            <person name="Nakayama T."/>
            <person name="Obornik M."/>
            <person name="Reyes-Prieto A."/>
            <person name="Armbrust E.V."/>
            <person name="Aves S.J."/>
            <person name="Beiko R.G."/>
            <person name="Coutinho P."/>
            <person name="Dacks J.B."/>
            <person name="Durnford D.G."/>
            <person name="Fast N.M."/>
            <person name="Green B.R."/>
            <person name="Grisdale C."/>
            <person name="Hempe F."/>
            <person name="Henrissat B."/>
            <person name="Hoppner M.P."/>
            <person name="Ishida K.-I."/>
            <person name="Kim E."/>
            <person name="Koreny L."/>
            <person name="Kroth P.G."/>
            <person name="Liu Y."/>
            <person name="Malik S.-B."/>
            <person name="Maier U.G."/>
            <person name="McRose D."/>
            <person name="Mock T."/>
            <person name="Neilson J.A."/>
            <person name="Onodera N.T."/>
            <person name="Poole A.M."/>
            <person name="Pritham E.J."/>
            <person name="Richards T.A."/>
            <person name="Rocap G."/>
            <person name="Roy S.W."/>
            <person name="Sarai C."/>
            <person name="Schaack S."/>
            <person name="Shirato S."/>
            <person name="Slamovits C.H."/>
            <person name="Spencer D.F."/>
            <person name="Suzuki S."/>
            <person name="Worden A.Z."/>
            <person name="Zauner S."/>
            <person name="Barry K."/>
            <person name="Bell C."/>
            <person name="Bharti A.K."/>
            <person name="Crow J.A."/>
            <person name="Grimwood J."/>
            <person name="Kramer R."/>
            <person name="Lindquist E."/>
            <person name="Lucas S."/>
            <person name="Salamov A."/>
            <person name="McFadden G.I."/>
            <person name="Lane C.E."/>
            <person name="Keeling P.J."/>
            <person name="Gray M.W."/>
            <person name="Grigoriev I.V."/>
            <person name="Archibald J.M."/>
        </authorList>
    </citation>
    <scope>NUCLEOTIDE SEQUENCE</scope>
    <source>
        <strain evidence="5">CCMP2712</strain>
    </source>
</reference>
<proteinExistence type="predicted"/>
<dbReference type="EMBL" id="JH993032">
    <property type="protein sequence ID" value="EKX40318.1"/>
    <property type="molecule type" value="Genomic_DNA"/>
</dbReference>
<dbReference type="Pfam" id="PF17820">
    <property type="entry name" value="PDZ_6"/>
    <property type="match status" value="1"/>
</dbReference>
<evidence type="ECO:0000259" key="2">
    <source>
        <dbReference type="PROSITE" id="PS50106"/>
    </source>
</evidence>
<dbReference type="InterPro" id="IPR001478">
    <property type="entry name" value="PDZ"/>
</dbReference>
<feature type="region of interest" description="Disordered" evidence="1">
    <location>
        <begin position="336"/>
        <end position="422"/>
    </location>
</feature>
<reference evidence="3 5" key="1">
    <citation type="journal article" date="2012" name="Nature">
        <title>Algal genomes reveal evolutionary mosaicism and the fate of nucleomorphs.</title>
        <authorList>
            <consortium name="DOE Joint Genome Institute"/>
            <person name="Curtis B.A."/>
            <person name="Tanifuji G."/>
            <person name="Burki F."/>
            <person name="Gruber A."/>
            <person name="Irimia M."/>
            <person name="Maruyama S."/>
            <person name="Arias M.C."/>
            <person name="Ball S.G."/>
            <person name="Gile G.H."/>
            <person name="Hirakawa Y."/>
            <person name="Hopkins J.F."/>
            <person name="Kuo A."/>
            <person name="Rensing S.A."/>
            <person name="Schmutz J."/>
            <person name="Symeonidi A."/>
            <person name="Elias M."/>
            <person name="Eveleigh R.J."/>
            <person name="Herman E.K."/>
            <person name="Klute M.J."/>
            <person name="Nakayama T."/>
            <person name="Obornik M."/>
            <person name="Reyes-Prieto A."/>
            <person name="Armbrust E.V."/>
            <person name="Aves S.J."/>
            <person name="Beiko R.G."/>
            <person name="Coutinho P."/>
            <person name="Dacks J.B."/>
            <person name="Durnford D.G."/>
            <person name="Fast N.M."/>
            <person name="Green B.R."/>
            <person name="Grisdale C.J."/>
            <person name="Hempel F."/>
            <person name="Henrissat B."/>
            <person name="Hoppner M.P."/>
            <person name="Ishida K."/>
            <person name="Kim E."/>
            <person name="Koreny L."/>
            <person name="Kroth P.G."/>
            <person name="Liu Y."/>
            <person name="Malik S.B."/>
            <person name="Maier U.G."/>
            <person name="McRose D."/>
            <person name="Mock T."/>
            <person name="Neilson J.A."/>
            <person name="Onodera N.T."/>
            <person name="Poole A.M."/>
            <person name="Pritham E.J."/>
            <person name="Richards T.A."/>
            <person name="Rocap G."/>
            <person name="Roy S.W."/>
            <person name="Sarai C."/>
            <person name="Schaack S."/>
            <person name="Shirato S."/>
            <person name="Slamovits C.H."/>
            <person name="Spencer D.F."/>
            <person name="Suzuki S."/>
            <person name="Worden A.Z."/>
            <person name="Zauner S."/>
            <person name="Barry K."/>
            <person name="Bell C."/>
            <person name="Bharti A.K."/>
            <person name="Crow J.A."/>
            <person name="Grimwood J."/>
            <person name="Kramer R."/>
            <person name="Lindquist E."/>
            <person name="Lucas S."/>
            <person name="Salamov A."/>
            <person name="McFadden G.I."/>
            <person name="Lane C.E."/>
            <person name="Keeling P.J."/>
            <person name="Gray M.W."/>
            <person name="Grigoriev I.V."/>
            <person name="Archibald J.M."/>
        </authorList>
    </citation>
    <scope>NUCLEOTIDE SEQUENCE</scope>
    <source>
        <strain evidence="3 5">CCMP2712</strain>
    </source>
</reference>
<dbReference type="InterPro" id="IPR041489">
    <property type="entry name" value="PDZ_6"/>
</dbReference>
<dbReference type="Gene3D" id="2.30.42.10">
    <property type="match status" value="1"/>
</dbReference>
<feature type="domain" description="PDZ" evidence="2">
    <location>
        <begin position="15"/>
        <end position="98"/>
    </location>
</feature>
<keyword evidence="5" id="KW-1185">Reference proteome</keyword>
<dbReference type="KEGG" id="gtt:GUITHDRAFT_113557"/>
<dbReference type="GeneID" id="17297127"/>
<evidence type="ECO:0000313" key="3">
    <source>
        <dbReference type="EMBL" id="EKX40318.1"/>
    </source>
</evidence>
<evidence type="ECO:0000313" key="5">
    <source>
        <dbReference type="Proteomes" id="UP000011087"/>
    </source>
</evidence>
<dbReference type="AlphaFoldDB" id="L1IVP5"/>
<dbReference type="SUPFAM" id="SSF50156">
    <property type="entry name" value="PDZ domain-like"/>
    <property type="match status" value="1"/>
</dbReference>
<dbReference type="OrthoDB" id="2157641at2759"/>
<feature type="compositionally biased region" description="Basic and acidic residues" evidence="1">
    <location>
        <begin position="206"/>
        <end position="218"/>
    </location>
</feature>
<organism evidence="3">
    <name type="scientific">Guillardia theta (strain CCMP2712)</name>
    <name type="common">Cryptophyte</name>
    <dbReference type="NCBI Taxonomy" id="905079"/>
    <lineage>
        <taxon>Eukaryota</taxon>
        <taxon>Cryptophyceae</taxon>
        <taxon>Pyrenomonadales</taxon>
        <taxon>Geminigeraceae</taxon>
        <taxon>Guillardia</taxon>
    </lineage>
</organism>
<dbReference type="PaxDb" id="55529-EKX40318"/>
<evidence type="ECO:0000313" key="4">
    <source>
        <dbReference type="EnsemblProtists" id="EKX40318"/>
    </source>
</evidence>
<feature type="compositionally biased region" description="Low complexity" evidence="1">
    <location>
        <begin position="219"/>
        <end position="231"/>
    </location>
</feature>
<accession>L1IVP5</accession>
<dbReference type="InterPro" id="IPR036034">
    <property type="entry name" value="PDZ_sf"/>
</dbReference>
<feature type="region of interest" description="Disordered" evidence="1">
    <location>
        <begin position="185"/>
        <end position="262"/>
    </location>
</feature>
<reference evidence="4" key="3">
    <citation type="submission" date="2016-03" db="UniProtKB">
        <authorList>
            <consortium name="EnsemblProtists"/>
        </authorList>
    </citation>
    <scope>IDENTIFICATION</scope>
</reference>
<dbReference type="HOGENOM" id="CLU_616035_0_0_1"/>
<gene>
    <name evidence="3" type="ORF">GUITHDRAFT_113557</name>
</gene>
<dbReference type="SMART" id="SM00228">
    <property type="entry name" value="PDZ"/>
    <property type="match status" value="1"/>
</dbReference>
<dbReference type="PROSITE" id="PS50106">
    <property type="entry name" value="PDZ"/>
    <property type="match status" value="1"/>
</dbReference>
<protein>
    <recommendedName>
        <fullName evidence="2">PDZ domain-containing protein</fullName>
    </recommendedName>
</protein>
<dbReference type="Proteomes" id="UP000011087">
    <property type="component" value="Unassembled WGS sequence"/>
</dbReference>
<dbReference type="RefSeq" id="XP_005827298.1">
    <property type="nucleotide sequence ID" value="XM_005827241.1"/>
</dbReference>
<evidence type="ECO:0000256" key="1">
    <source>
        <dbReference type="SAM" id="MobiDB-lite"/>
    </source>
</evidence>
<feature type="compositionally biased region" description="Polar residues" evidence="1">
    <location>
        <begin position="185"/>
        <end position="194"/>
    </location>
</feature>